<dbReference type="Pfam" id="PF00892">
    <property type="entry name" value="EamA"/>
    <property type="match status" value="2"/>
</dbReference>
<accession>A0ABT4VSU0</accession>
<comment type="caution">
    <text evidence="8">The sequence shown here is derived from an EMBL/GenBank/DDBJ whole genome shotgun (WGS) entry which is preliminary data.</text>
</comment>
<comment type="similarity">
    <text evidence="2">Belongs to the EamA transporter family.</text>
</comment>
<feature type="transmembrane region" description="Helical" evidence="6">
    <location>
        <begin position="98"/>
        <end position="119"/>
    </location>
</feature>
<feature type="transmembrane region" description="Helical" evidence="6">
    <location>
        <begin position="71"/>
        <end position="92"/>
    </location>
</feature>
<evidence type="ECO:0000256" key="5">
    <source>
        <dbReference type="ARBA" id="ARBA00023136"/>
    </source>
</evidence>
<feature type="transmembrane region" description="Helical" evidence="6">
    <location>
        <begin position="189"/>
        <end position="206"/>
    </location>
</feature>
<keyword evidence="9" id="KW-1185">Reference proteome</keyword>
<feature type="transmembrane region" description="Helical" evidence="6">
    <location>
        <begin position="131"/>
        <end position="152"/>
    </location>
</feature>
<feature type="domain" description="EamA" evidence="7">
    <location>
        <begin position="160"/>
        <end position="290"/>
    </location>
</feature>
<dbReference type="InterPro" id="IPR050638">
    <property type="entry name" value="AA-Vitamin_Transporters"/>
</dbReference>
<dbReference type="InterPro" id="IPR037185">
    <property type="entry name" value="EmrE-like"/>
</dbReference>
<evidence type="ECO:0000313" key="9">
    <source>
        <dbReference type="Proteomes" id="UP001148313"/>
    </source>
</evidence>
<dbReference type="PANTHER" id="PTHR32322">
    <property type="entry name" value="INNER MEMBRANE TRANSPORTER"/>
    <property type="match status" value="1"/>
</dbReference>
<evidence type="ECO:0000256" key="6">
    <source>
        <dbReference type="SAM" id="Phobius"/>
    </source>
</evidence>
<feature type="transmembrane region" description="Helical" evidence="6">
    <location>
        <begin position="248"/>
        <end position="268"/>
    </location>
</feature>
<sequence>MERIERATIADLLLIGLTAVIWASAFTAIKVAVPETGAYWLAAIRVLLGFIVLLPYALWKGFIFPKDSRTWWLLIGMSVLNVVFPFLLISWAELSIDAGVTALLMGTGPFFALVGSHLFTDDDKLTATKLIGVAFGFCGVMVIVGYDALAGLGRSNLLAQFACFLGSMCYVVAGLLIRRIDIPPGRLACLALGTSSIALVALAFAVDGAPSADLSPTAAFALVYLGILPTGVAYILRFHLIRKIGYSTFAMGLNLIPVFGVFLGIWLLGEPLSARIILALALVVCGLFIARIEPRNRTPEHAAHD</sequence>
<feature type="transmembrane region" description="Helical" evidence="6">
    <location>
        <begin position="218"/>
        <end position="236"/>
    </location>
</feature>
<dbReference type="InterPro" id="IPR000620">
    <property type="entry name" value="EamA_dom"/>
</dbReference>
<dbReference type="PANTHER" id="PTHR32322:SF2">
    <property type="entry name" value="EAMA DOMAIN-CONTAINING PROTEIN"/>
    <property type="match status" value="1"/>
</dbReference>
<dbReference type="RefSeq" id="WP_271091612.1">
    <property type="nucleotide sequence ID" value="NZ_JAPJZH010000015.1"/>
</dbReference>
<keyword evidence="3 6" id="KW-0812">Transmembrane</keyword>
<evidence type="ECO:0000256" key="3">
    <source>
        <dbReference type="ARBA" id="ARBA00022692"/>
    </source>
</evidence>
<gene>
    <name evidence="8" type="ORF">OOZ53_20615</name>
</gene>
<evidence type="ECO:0000256" key="1">
    <source>
        <dbReference type="ARBA" id="ARBA00004141"/>
    </source>
</evidence>
<name>A0ABT4VSU0_9HYPH</name>
<feature type="transmembrane region" description="Helical" evidence="6">
    <location>
        <begin position="274"/>
        <end position="292"/>
    </location>
</feature>
<evidence type="ECO:0000313" key="8">
    <source>
        <dbReference type="EMBL" id="MDA4847775.1"/>
    </source>
</evidence>
<comment type="subcellular location">
    <subcellularLocation>
        <location evidence="1">Membrane</location>
        <topology evidence="1">Multi-pass membrane protein</topology>
    </subcellularLocation>
</comment>
<dbReference type="Proteomes" id="UP001148313">
    <property type="component" value="Unassembled WGS sequence"/>
</dbReference>
<keyword evidence="4 6" id="KW-1133">Transmembrane helix</keyword>
<dbReference type="EMBL" id="JAPJZH010000015">
    <property type="protein sequence ID" value="MDA4847775.1"/>
    <property type="molecule type" value="Genomic_DNA"/>
</dbReference>
<feature type="transmembrane region" description="Helical" evidence="6">
    <location>
        <begin position="39"/>
        <end position="59"/>
    </location>
</feature>
<protein>
    <submittedName>
        <fullName evidence="8">DMT family transporter</fullName>
    </submittedName>
</protein>
<feature type="transmembrane region" description="Helical" evidence="6">
    <location>
        <begin position="12"/>
        <end position="33"/>
    </location>
</feature>
<evidence type="ECO:0000259" key="7">
    <source>
        <dbReference type="Pfam" id="PF00892"/>
    </source>
</evidence>
<feature type="domain" description="EamA" evidence="7">
    <location>
        <begin position="13"/>
        <end position="144"/>
    </location>
</feature>
<evidence type="ECO:0000256" key="2">
    <source>
        <dbReference type="ARBA" id="ARBA00007362"/>
    </source>
</evidence>
<proteinExistence type="inferred from homology"/>
<evidence type="ECO:0000256" key="4">
    <source>
        <dbReference type="ARBA" id="ARBA00022989"/>
    </source>
</evidence>
<keyword evidence="5 6" id="KW-0472">Membrane</keyword>
<organism evidence="8 9">
    <name type="scientific">Hoeflea poritis</name>
    <dbReference type="NCBI Taxonomy" id="2993659"/>
    <lineage>
        <taxon>Bacteria</taxon>
        <taxon>Pseudomonadati</taxon>
        <taxon>Pseudomonadota</taxon>
        <taxon>Alphaproteobacteria</taxon>
        <taxon>Hyphomicrobiales</taxon>
        <taxon>Rhizobiaceae</taxon>
        <taxon>Hoeflea</taxon>
    </lineage>
</organism>
<reference evidence="8" key="1">
    <citation type="submission" date="2022-11" db="EMBL/GenBank/DDBJ databases">
        <title>Hoeflea poritis sp. nov., isolated from scleractinian coral Porites lutea.</title>
        <authorList>
            <person name="Zhang G."/>
            <person name="Wei Q."/>
            <person name="Cai L."/>
        </authorList>
    </citation>
    <scope>NUCLEOTIDE SEQUENCE</scope>
    <source>
        <strain evidence="8">E7-10</strain>
    </source>
</reference>
<dbReference type="SUPFAM" id="SSF103481">
    <property type="entry name" value="Multidrug resistance efflux transporter EmrE"/>
    <property type="match status" value="2"/>
</dbReference>
<feature type="transmembrane region" description="Helical" evidence="6">
    <location>
        <begin position="158"/>
        <end position="177"/>
    </location>
</feature>